<accession>A0A158M787</accession>
<organism evidence="2 3">
    <name type="scientific">Bordetella holmesii CDC-H585-BH</name>
    <dbReference type="NCBI Taxonomy" id="1331206"/>
    <lineage>
        <taxon>Bacteria</taxon>
        <taxon>Pseudomonadati</taxon>
        <taxon>Pseudomonadota</taxon>
        <taxon>Betaproteobacteria</taxon>
        <taxon>Burkholderiales</taxon>
        <taxon>Alcaligenaceae</taxon>
        <taxon>Bordetella</taxon>
    </lineage>
</organism>
<dbReference type="Proteomes" id="UP000026682">
    <property type="component" value="Unassembled WGS sequence"/>
</dbReference>
<evidence type="ECO:0000313" key="3">
    <source>
        <dbReference type="Proteomes" id="UP000026682"/>
    </source>
</evidence>
<dbReference type="EMBL" id="JFZZ01000029">
    <property type="protein sequence ID" value="KAK97234.1"/>
    <property type="molecule type" value="Genomic_DNA"/>
</dbReference>
<protein>
    <submittedName>
        <fullName evidence="2">Uncharacterized protein</fullName>
    </submittedName>
</protein>
<dbReference type="PATRIC" id="fig|1331206.3.peg.721"/>
<evidence type="ECO:0000256" key="1">
    <source>
        <dbReference type="SAM" id="MobiDB-lite"/>
    </source>
</evidence>
<gene>
    <name evidence="2" type="ORF">L497_0464</name>
</gene>
<sequence length="50" mass="5337">MSLDASCQPVMGCTRLLADKPQAQLLRGGKRKRKNVPGTDIPNDIDDAAA</sequence>
<comment type="caution">
    <text evidence="2">The sequence shown here is derived from an EMBL/GenBank/DDBJ whole genome shotgun (WGS) entry which is preliminary data.</text>
</comment>
<proteinExistence type="predicted"/>
<feature type="region of interest" description="Disordered" evidence="1">
    <location>
        <begin position="24"/>
        <end position="50"/>
    </location>
</feature>
<reference evidence="2 3" key="1">
    <citation type="submission" date="2014-03" db="EMBL/GenBank/DDBJ databases">
        <title>Genome sequence of Bordetella holmseii.</title>
        <authorList>
            <person name="Harvill E."/>
            <person name="Goodfield L.L."/>
            <person name="Ivanov Y."/>
            <person name="Meyer J.A."/>
            <person name="Newth C."/>
            <person name="Cassiday P."/>
            <person name="Tondella M.L."/>
            <person name="Liao P."/>
            <person name="Zimmerman J."/>
            <person name="Meert K."/>
            <person name="Wessel D."/>
            <person name="Berger J."/>
            <person name="Dean J.M."/>
            <person name="Holubkov R."/>
            <person name="Burr J."/>
            <person name="Liu T."/>
            <person name="Brinkac L.M."/>
            <person name="Sanka R."/>
            <person name="Kim M."/>
            <person name="Losada L."/>
        </authorList>
    </citation>
    <scope>NUCLEOTIDE SEQUENCE [LARGE SCALE GENOMIC DNA]</scope>
    <source>
        <strain evidence="2 3">CDC-H585-BH</strain>
    </source>
</reference>
<evidence type="ECO:0000313" key="2">
    <source>
        <dbReference type="EMBL" id="KAK97234.1"/>
    </source>
</evidence>
<name>A0A158M787_9BORD</name>
<dbReference type="AlphaFoldDB" id="A0A158M787"/>